<name>A0AAD7I1V6_9AGAR</name>
<accession>A0AAD7I1V6</accession>
<dbReference type="EMBL" id="JARKIB010000148">
    <property type="protein sequence ID" value="KAJ7732009.1"/>
    <property type="molecule type" value="Genomic_DNA"/>
</dbReference>
<organism evidence="1 2">
    <name type="scientific">Mycena metata</name>
    <dbReference type="NCBI Taxonomy" id="1033252"/>
    <lineage>
        <taxon>Eukaryota</taxon>
        <taxon>Fungi</taxon>
        <taxon>Dikarya</taxon>
        <taxon>Basidiomycota</taxon>
        <taxon>Agaricomycotina</taxon>
        <taxon>Agaricomycetes</taxon>
        <taxon>Agaricomycetidae</taxon>
        <taxon>Agaricales</taxon>
        <taxon>Marasmiineae</taxon>
        <taxon>Mycenaceae</taxon>
        <taxon>Mycena</taxon>
    </lineage>
</organism>
<proteinExistence type="predicted"/>
<dbReference type="Proteomes" id="UP001215598">
    <property type="component" value="Unassembled WGS sequence"/>
</dbReference>
<sequence>MIWIAFNSETTDRPSSKFSYFLPRGLVVLPTFFFVRSPTTSAAAHEILSPRHAISWSGERRHRGFSAHSSISALFFMSFTPRYTPQSQPRCMRFQTVAHRQDPGQPSLSLDGWRKCATASDNHITTGFEVIGQKLPIWSGMGSVTTAKAANLIRTSDQTQDLDGLSGPLSGDST</sequence>
<gene>
    <name evidence="1" type="ORF">B0H16DRAFT_1582476</name>
</gene>
<protein>
    <submittedName>
        <fullName evidence="1">Uncharacterized protein</fullName>
    </submittedName>
</protein>
<keyword evidence="2" id="KW-1185">Reference proteome</keyword>
<reference evidence="1" key="1">
    <citation type="submission" date="2023-03" db="EMBL/GenBank/DDBJ databases">
        <title>Massive genome expansion in bonnet fungi (Mycena s.s.) driven by repeated elements and novel gene families across ecological guilds.</title>
        <authorList>
            <consortium name="Lawrence Berkeley National Laboratory"/>
            <person name="Harder C.B."/>
            <person name="Miyauchi S."/>
            <person name="Viragh M."/>
            <person name="Kuo A."/>
            <person name="Thoen E."/>
            <person name="Andreopoulos B."/>
            <person name="Lu D."/>
            <person name="Skrede I."/>
            <person name="Drula E."/>
            <person name="Henrissat B."/>
            <person name="Morin E."/>
            <person name="Kohler A."/>
            <person name="Barry K."/>
            <person name="LaButti K."/>
            <person name="Morin E."/>
            <person name="Salamov A."/>
            <person name="Lipzen A."/>
            <person name="Mereny Z."/>
            <person name="Hegedus B."/>
            <person name="Baldrian P."/>
            <person name="Stursova M."/>
            <person name="Weitz H."/>
            <person name="Taylor A."/>
            <person name="Grigoriev I.V."/>
            <person name="Nagy L.G."/>
            <person name="Martin F."/>
            <person name="Kauserud H."/>
        </authorList>
    </citation>
    <scope>NUCLEOTIDE SEQUENCE</scope>
    <source>
        <strain evidence="1">CBHHK182m</strain>
    </source>
</reference>
<evidence type="ECO:0000313" key="1">
    <source>
        <dbReference type="EMBL" id="KAJ7732009.1"/>
    </source>
</evidence>
<dbReference type="AlphaFoldDB" id="A0AAD7I1V6"/>
<evidence type="ECO:0000313" key="2">
    <source>
        <dbReference type="Proteomes" id="UP001215598"/>
    </source>
</evidence>
<comment type="caution">
    <text evidence="1">The sequence shown here is derived from an EMBL/GenBank/DDBJ whole genome shotgun (WGS) entry which is preliminary data.</text>
</comment>